<gene>
    <name evidence="2" type="ORF">O6P37_17270</name>
</gene>
<organism evidence="2 3">
    <name type="scientific">Mycobacterium hippophais</name>
    <dbReference type="NCBI Taxonomy" id="3016340"/>
    <lineage>
        <taxon>Bacteria</taxon>
        <taxon>Bacillati</taxon>
        <taxon>Actinomycetota</taxon>
        <taxon>Actinomycetes</taxon>
        <taxon>Mycobacteriales</taxon>
        <taxon>Mycobacteriaceae</taxon>
        <taxon>Mycobacterium</taxon>
    </lineage>
</organism>
<sequence>MSQPLPGQTPDTGVPQRSRWVSGTALVLAVAALGLSGWALWRTFPGSAADVQYPQAQRDQAKQNACAAADLVRTGVSLNTGEPGPVAPDDVAGSLAAAANARLSLFDGGQYLLARLDPATPTDLSEAVHRLADALMDIAAAATAGAQNSDPDQAARLRDADAADAEVRRLCG</sequence>
<dbReference type="RefSeq" id="WP_269895237.1">
    <property type="nucleotide sequence ID" value="NZ_JAPZPY010000008.1"/>
</dbReference>
<feature type="transmembrane region" description="Helical" evidence="1">
    <location>
        <begin position="20"/>
        <end position="41"/>
    </location>
</feature>
<evidence type="ECO:0008006" key="4">
    <source>
        <dbReference type="Google" id="ProtNLM"/>
    </source>
</evidence>
<protein>
    <recommendedName>
        <fullName evidence="4">Alanine and proline rich membrane protein</fullName>
    </recommendedName>
</protein>
<keyword evidence="1" id="KW-0812">Transmembrane</keyword>
<evidence type="ECO:0000313" key="2">
    <source>
        <dbReference type="EMBL" id="MCZ8380619.1"/>
    </source>
</evidence>
<keyword evidence="1" id="KW-0472">Membrane</keyword>
<evidence type="ECO:0000256" key="1">
    <source>
        <dbReference type="SAM" id="Phobius"/>
    </source>
</evidence>
<dbReference type="EMBL" id="JAPZPY010000008">
    <property type="protein sequence ID" value="MCZ8380619.1"/>
    <property type="molecule type" value="Genomic_DNA"/>
</dbReference>
<comment type="caution">
    <text evidence="2">The sequence shown here is derived from an EMBL/GenBank/DDBJ whole genome shotgun (WGS) entry which is preliminary data.</text>
</comment>
<keyword evidence="3" id="KW-1185">Reference proteome</keyword>
<reference evidence="2" key="1">
    <citation type="submission" date="2022-12" db="EMBL/GenBank/DDBJ databases">
        <authorList>
            <person name="Deng Y."/>
            <person name="Zhang Y.-Q."/>
        </authorList>
    </citation>
    <scope>NUCLEOTIDE SEQUENCE</scope>
    <source>
        <strain evidence="2">CPCC 205372</strain>
    </source>
</reference>
<dbReference type="Proteomes" id="UP001142153">
    <property type="component" value="Unassembled WGS sequence"/>
</dbReference>
<keyword evidence="1" id="KW-1133">Transmembrane helix</keyword>
<name>A0ABT4PVV7_9MYCO</name>
<evidence type="ECO:0000313" key="3">
    <source>
        <dbReference type="Proteomes" id="UP001142153"/>
    </source>
</evidence>
<accession>A0ABT4PVV7</accession>
<proteinExistence type="predicted"/>